<feature type="domain" description="LysM" evidence="7">
    <location>
        <begin position="411"/>
        <end position="454"/>
    </location>
</feature>
<feature type="domain" description="LysM" evidence="7">
    <location>
        <begin position="332"/>
        <end position="375"/>
    </location>
</feature>
<evidence type="ECO:0000256" key="3">
    <source>
        <dbReference type="ARBA" id="ARBA00022638"/>
    </source>
</evidence>
<feature type="region of interest" description="Disordered" evidence="5">
    <location>
        <begin position="615"/>
        <end position="634"/>
    </location>
</feature>
<name>A0ABY1AC41_9LACO</name>
<dbReference type="Pfam" id="PF01832">
    <property type="entry name" value="Glucosaminidase"/>
    <property type="match status" value="1"/>
</dbReference>
<dbReference type="InterPro" id="IPR002901">
    <property type="entry name" value="MGlyc_endo_b_GlcNAc-like_dom"/>
</dbReference>
<dbReference type="EMBL" id="FOCC01000008">
    <property type="protein sequence ID" value="SEM74759.1"/>
    <property type="molecule type" value="Genomic_DNA"/>
</dbReference>
<organism evidence="8 9">
    <name type="scientific">Ligilactobacillus ruminis</name>
    <dbReference type="NCBI Taxonomy" id="1623"/>
    <lineage>
        <taxon>Bacteria</taxon>
        <taxon>Bacillati</taxon>
        <taxon>Bacillota</taxon>
        <taxon>Bacilli</taxon>
        <taxon>Lactobacillales</taxon>
        <taxon>Lactobacillaceae</taxon>
        <taxon>Ligilactobacillus</taxon>
    </lineage>
</organism>
<feature type="compositionally biased region" description="Low complexity" evidence="5">
    <location>
        <begin position="58"/>
        <end position="78"/>
    </location>
</feature>
<feature type="domain" description="LysM" evidence="7">
    <location>
        <begin position="631"/>
        <end position="674"/>
    </location>
</feature>
<dbReference type="Gene3D" id="4.10.80.30">
    <property type="entry name" value="DNA polymerase, domain 6"/>
    <property type="match status" value="1"/>
</dbReference>
<keyword evidence="8" id="KW-0378">Hydrolase</keyword>
<evidence type="ECO:0000256" key="2">
    <source>
        <dbReference type="ARBA" id="ARBA00022529"/>
    </source>
</evidence>
<dbReference type="GO" id="GO:0016787">
    <property type="term" value="F:hydrolase activity"/>
    <property type="evidence" value="ECO:0007669"/>
    <property type="project" value="UniProtKB-KW"/>
</dbReference>
<dbReference type="PANTHER" id="PTHR33734">
    <property type="entry name" value="LYSM DOMAIN-CONTAINING GPI-ANCHORED PROTEIN 2"/>
    <property type="match status" value="1"/>
</dbReference>
<feature type="domain" description="LysM" evidence="7">
    <location>
        <begin position="488"/>
        <end position="531"/>
    </location>
</feature>
<dbReference type="PANTHER" id="PTHR33734:SF22">
    <property type="entry name" value="MEMBRANE-BOUND LYTIC MUREIN TRANSGLYCOSYLASE D"/>
    <property type="match status" value="1"/>
</dbReference>
<dbReference type="Pfam" id="PF01476">
    <property type="entry name" value="LysM"/>
    <property type="match status" value="5"/>
</dbReference>
<evidence type="ECO:0000256" key="5">
    <source>
        <dbReference type="SAM" id="MobiDB-lite"/>
    </source>
</evidence>
<dbReference type="InterPro" id="IPR001387">
    <property type="entry name" value="Cro/C1-type_HTH"/>
</dbReference>
<comment type="similarity">
    <text evidence="1">Belongs to the glycosyl hydrolase 73 family.</text>
</comment>
<dbReference type="PRINTS" id="PR01002">
    <property type="entry name" value="FLGFLGJ"/>
</dbReference>
<feature type="domain" description="HTH cro/C1-type" evidence="6">
    <location>
        <begin position="331"/>
        <end position="356"/>
    </location>
</feature>
<sequence>MMKRKDRIKAQKKEQALQNIKSVKKATTYLGTTVLMGTAGFMLENKDKVQADTVQVNQNNSQAEEASQSSTTSSQNTTVGQTQRQAAGQTSASQNSTSQSSTSQASTSQSSTSQNSQSVTTSTFKTATTNQATLQKTQTILSTSLAKSTSSYSSNVQSFLNTIGQAARQVAASRGIYASVMIAQAALESGWGGSYLSTAANNYFGIKWNGSGAYISLSTQEYYSGAYHTVTARFQRYSSAQESLNAYATLICNNFPKSTKANASSYAVAAQNLSKGVYGSYATDPSYASKLITMIKTYNLTQYDSSTSSAATIPTSYTNTTNTASTTVKATGTYKVVSGDTLWKIATKYGISVATLKALNNLSTDTIYVGQTLKVAGTSSSASQSKTMTQTKTSATTTKAATTTSTATSSNTYTVKSGDSLWAIATKYGCSVNNLKSWNNLSSNTIHPGQKLIIKKTTSTVQKQAQTTTAKKTQTKAAAKTTSSKTNSTYTVKSGDSLWKIATNHNMSVATLKSLNHLTSDLIFVGQKLTLNTAVKAQTTTAKTPVVKTSAAKKTSTKTTTTTTSSSSYTVKSGDSLWAIANKYGLTVAKLKQLNGLSSNTIYVGQKLKVQKTSTATKTATKKASKSNSSSTYTVKSGDSLWRIAANHNTTVNRLKSLNHLTSDMIYVGQSLKLS</sequence>
<evidence type="ECO:0000313" key="9">
    <source>
        <dbReference type="Proteomes" id="UP000182089"/>
    </source>
</evidence>
<evidence type="ECO:0000256" key="1">
    <source>
        <dbReference type="ARBA" id="ARBA00010266"/>
    </source>
</evidence>
<evidence type="ECO:0000259" key="7">
    <source>
        <dbReference type="PROSITE" id="PS51782"/>
    </source>
</evidence>
<feature type="domain" description="LysM" evidence="7">
    <location>
        <begin position="567"/>
        <end position="610"/>
    </location>
</feature>
<feature type="region of interest" description="Disordered" evidence="5">
    <location>
        <begin position="58"/>
        <end position="119"/>
    </location>
</feature>
<keyword evidence="3" id="KW-0081">Bacteriolytic enzyme</keyword>
<proteinExistence type="inferred from homology"/>
<evidence type="ECO:0000256" key="4">
    <source>
        <dbReference type="ARBA" id="ARBA00032108"/>
    </source>
</evidence>
<accession>A0ABY1AC41</accession>
<keyword evidence="2" id="KW-0929">Antimicrobial</keyword>
<dbReference type="SMART" id="SM00047">
    <property type="entry name" value="LYZ2"/>
    <property type="match status" value="1"/>
</dbReference>
<dbReference type="SMART" id="SM00257">
    <property type="entry name" value="LysM"/>
    <property type="match status" value="5"/>
</dbReference>
<dbReference type="Gene3D" id="3.10.350.10">
    <property type="entry name" value="LysM domain"/>
    <property type="match status" value="5"/>
</dbReference>
<dbReference type="PROSITE" id="PS51782">
    <property type="entry name" value="LYSM"/>
    <property type="match status" value="5"/>
</dbReference>
<protein>
    <recommendedName>
        <fullName evidence="4">Peptidoglycan hydrolase</fullName>
    </recommendedName>
</protein>
<dbReference type="SUPFAM" id="SSF54106">
    <property type="entry name" value="LysM domain"/>
    <property type="match status" value="5"/>
</dbReference>
<dbReference type="CDD" id="cd00118">
    <property type="entry name" value="LysM"/>
    <property type="match status" value="5"/>
</dbReference>
<dbReference type="InterPro" id="IPR036779">
    <property type="entry name" value="LysM_dom_sf"/>
</dbReference>
<dbReference type="Proteomes" id="UP000182089">
    <property type="component" value="Unassembled WGS sequence"/>
</dbReference>
<dbReference type="Gene3D" id="1.10.530.10">
    <property type="match status" value="1"/>
</dbReference>
<dbReference type="PROSITE" id="PS50943">
    <property type="entry name" value="HTH_CROC1"/>
    <property type="match status" value="1"/>
</dbReference>
<dbReference type="InterPro" id="IPR018392">
    <property type="entry name" value="LysM"/>
</dbReference>
<comment type="caution">
    <text evidence="8">The sequence shown here is derived from an EMBL/GenBank/DDBJ whole genome shotgun (WGS) entry which is preliminary data.</text>
</comment>
<gene>
    <name evidence="8" type="ORF">SAMN05216431_10816</name>
</gene>
<evidence type="ECO:0000313" key="8">
    <source>
        <dbReference type="EMBL" id="SEM74759.1"/>
    </source>
</evidence>
<feature type="compositionally biased region" description="Low complexity" evidence="5">
    <location>
        <begin position="85"/>
        <end position="119"/>
    </location>
</feature>
<evidence type="ECO:0000259" key="6">
    <source>
        <dbReference type="PROSITE" id="PS50943"/>
    </source>
</evidence>
<reference evidence="8 9" key="1">
    <citation type="submission" date="2016-10" db="EMBL/GenBank/DDBJ databases">
        <authorList>
            <person name="Varghese N."/>
            <person name="Submissions S."/>
        </authorList>
    </citation>
    <scope>NUCLEOTIDE SEQUENCE [LARGE SCALE GENOMIC DNA]</scope>
    <source>
        <strain evidence="8 9">WC1T17</strain>
    </source>
</reference>